<dbReference type="Proteomes" id="UP000663891">
    <property type="component" value="Unassembled WGS sequence"/>
</dbReference>
<dbReference type="EMBL" id="CAJNON010002100">
    <property type="protein sequence ID" value="CAF1500006.1"/>
    <property type="molecule type" value="Genomic_DNA"/>
</dbReference>
<name>A0A815T977_9BILA</name>
<proteinExistence type="predicted"/>
<reference evidence="1" key="1">
    <citation type="submission" date="2021-02" db="EMBL/GenBank/DDBJ databases">
        <authorList>
            <person name="Nowell W R."/>
        </authorList>
    </citation>
    <scope>NUCLEOTIDE SEQUENCE</scope>
</reference>
<feature type="non-terminal residue" evidence="1">
    <location>
        <position position="63"/>
    </location>
</feature>
<organism evidence="1 2">
    <name type="scientific">Adineta steineri</name>
    <dbReference type="NCBI Taxonomy" id="433720"/>
    <lineage>
        <taxon>Eukaryota</taxon>
        <taxon>Metazoa</taxon>
        <taxon>Spiralia</taxon>
        <taxon>Gnathifera</taxon>
        <taxon>Rotifera</taxon>
        <taxon>Eurotatoria</taxon>
        <taxon>Bdelloidea</taxon>
        <taxon>Adinetida</taxon>
        <taxon>Adinetidae</taxon>
        <taxon>Adineta</taxon>
    </lineage>
</organism>
<evidence type="ECO:0000313" key="1">
    <source>
        <dbReference type="EMBL" id="CAF1500006.1"/>
    </source>
</evidence>
<sequence>MLSHQFNNNDTSSSGSSGIPLPTSFASHYSGSKDVPLSSGALNLFYSSFQCVGGNPGDMGTQG</sequence>
<evidence type="ECO:0000313" key="2">
    <source>
        <dbReference type="Proteomes" id="UP000663891"/>
    </source>
</evidence>
<accession>A0A815T977</accession>
<comment type="caution">
    <text evidence="1">The sequence shown here is derived from an EMBL/GenBank/DDBJ whole genome shotgun (WGS) entry which is preliminary data.</text>
</comment>
<gene>
    <name evidence="1" type="ORF">VCS650_LOCUS42190</name>
</gene>
<dbReference type="AlphaFoldDB" id="A0A815T977"/>
<dbReference type="OrthoDB" id="10056463at2759"/>
<protein>
    <submittedName>
        <fullName evidence="1">Uncharacterized protein</fullName>
    </submittedName>
</protein>